<dbReference type="AlphaFoldDB" id="A0A2P2PAR0"/>
<organism evidence="1">
    <name type="scientific">Rhizophora mucronata</name>
    <name type="common">Asiatic mangrove</name>
    <dbReference type="NCBI Taxonomy" id="61149"/>
    <lineage>
        <taxon>Eukaryota</taxon>
        <taxon>Viridiplantae</taxon>
        <taxon>Streptophyta</taxon>
        <taxon>Embryophyta</taxon>
        <taxon>Tracheophyta</taxon>
        <taxon>Spermatophyta</taxon>
        <taxon>Magnoliopsida</taxon>
        <taxon>eudicotyledons</taxon>
        <taxon>Gunneridae</taxon>
        <taxon>Pentapetalae</taxon>
        <taxon>rosids</taxon>
        <taxon>fabids</taxon>
        <taxon>Malpighiales</taxon>
        <taxon>Rhizophoraceae</taxon>
        <taxon>Rhizophora</taxon>
    </lineage>
</organism>
<protein>
    <submittedName>
        <fullName evidence="1">Uncharacterized protein</fullName>
    </submittedName>
</protein>
<sequence length="44" mass="5121">MRTPLPSTKRSSQILTNYMRMSSNLDPLIEKSQIEIELIQDLTK</sequence>
<reference evidence="1" key="1">
    <citation type="submission" date="2018-02" db="EMBL/GenBank/DDBJ databases">
        <title>Rhizophora mucronata_Transcriptome.</title>
        <authorList>
            <person name="Meera S.P."/>
            <person name="Sreeshan A."/>
            <person name="Augustine A."/>
        </authorList>
    </citation>
    <scope>NUCLEOTIDE SEQUENCE</scope>
    <source>
        <tissue evidence="1">Leaf</tissue>
    </source>
</reference>
<evidence type="ECO:0000313" key="1">
    <source>
        <dbReference type="EMBL" id="MBX51840.1"/>
    </source>
</evidence>
<accession>A0A2P2PAR0</accession>
<dbReference type="EMBL" id="GGEC01071356">
    <property type="protein sequence ID" value="MBX51840.1"/>
    <property type="molecule type" value="Transcribed_RNA"/>
</dbReference>
<proteinExistence type="predicted"/>
<name>A0A2P2PAR0_RHIMU</name>